<sequence length="499" mass="54889">MDESAALEKRLQAEYGKAEPPPIPPQPPPARPRFKSPLSFQYFKRTDEYRFPHLSREIAQLSRDASPRVNSFSLHDTERADEHRCQNSPVDWSDKAVSPVRVNERRTSLSRNPTKPGQRSFAMAERSQAADNHGHGGDRDERADDTPPLYGRGKQLEVERPDTGASTSGKGKQRLRGQSASPTSPRRPRSVTIEERKDASTSPRQHSPAARTQGHQRQDEPTMAGSDRKRTIISGSNDSGSEVEAEPGLDPFPEVEIPSNAGDFRSSEPKAAVPFNEQQLGIGTPGKSREKNSNILTVDIAACIHEKREESSGELASLIVIELILQCQPQQEKKLNARLKVIFSNGSNNQSDHSPRVLSYAMSQRKVTEGEEARERPEISIPAPKSAITSQPYYNEGGEPSGVWWPLKDYGGGQMNAFIAVVVQRANDEAPFNLETIAELSLLGEGLGMEIVATPSHVSSFDPNDGGVAVDVITDEEGQSLRSLDLGELLRTKSLFSFK</sequence>
<protein>
    <submittedName>
        <fullName evidence="2">Uncharacterized protein</fullName>
    </submittedName>
</protein>
<feature type="compositionally biased region" description="Basic and acidic residues" evidence="1">
    <location>
        <begin position="216"/>
        <end position="230"/>
    </location>
</feature>
<gene>
    <name evidence="2" type="ORF">FALBO_15111</name>
</gene>
<feature type="compositionally biased region" description="Basic and acidic residues" evidence="1">
    <location>
        <begin position="1"/>
        <end position="12"/>
    </location>
</feature>
<dbReference type="EMBL" id="JAADYS010002564">
    <property type="protein sequence ID" value="KAF4457872.1"/>
    <property type="molecule type" value="Genomic_DNA"/>
</dbReference>
<accession>A0A8H4KXB6</accession>
<organism evidence="2 3">
    <name type="scientific">Fusarium albosuccineum</name>
    <dbReference type="NCBI Taxonomy" id="1237068"/>
    <lineage>
        <taxon>Eukaryota</taxon>
        <taxon>Fungi</taxon>
        <taxon>Dikarya</taxon>
        <taxon>Ascomycota</taxon>
        <taxon>Pezizomycotina</taxon>
        <taxon>Sordariomycetes</taxon>
        <taxon>Hypocreomycetidae</taxon>
        <taxon>Hypocreales</taxon>
        <taxon>Nectriaceae</taxon>
        <taxon>Fusarium</taxon>
        <taxon>Fusarium decemcellulare species complex</taxon>
    </lineage>
</organism>
<feature type="compositionally biased region" description="Basic and acidic residues" evidence="1">
    <location>
        <begin position="132"/>
        <end position="145"/>
    </location>
</feature>
<proteinExistence type="predicted"/>
<dbReference type="Proteomes" id="UP000554235">
    <property type="component" value="Unassembled WGS sequence"/>
</dbReference>
<feature type="region of interest" description="Disordered" evidence="1">
    <location>
        <begin position="60"/>
        <end position="288"/>
    </location>
</feature>
<evidence type="ECO:0000256" key="1">
    <source>
        <dbReference type="SAM" id="MobiDB-lite"/>
    </source>
</evidence>
<keyword evidence="3" id="KW-1185">Reference proteome</keyword>
<comment type="caution">
    <text evidence="2">The sequence shown here is derived from an EMBL/GenBank/DDBJ whole genome shotgun (WGS) entry which is preliminary data.</text>
</comment>
<feature type="compositionally biased region" description="Basic and acidic residues" evidence="1">
    <location>
        <begin position="75"/>
        <end position="85"/>
    </location>
</feature>
<feature type="region of interest" description="Disordered" evidence="1">
    <location>
        <begin position="1"/>
        <end position="35"/>
    </location>
</feature>
<evidence type="ECO:0000313" key="3">
    <source>
        <dbReference type="Proteomes" id="UP000554235"/>
    </source>
</evidence>
<evidence type="ECO:0000313" key="2">
    <source>
        <dbReference type="EMBL" id="KAF4457872.1"/>
    </source>
</evidence>
<dbReference type="AlphaFoldDB" id="A0A8H4KXB6"/>
<name>A0A8H4KXB6_9HYPO</name>
<feature type="compositionally biased region" description="Pro residues" evidence="1">
    <location>
        <begin position="19"/>
        <end position="31"/>
    </location>
</feature>
<reference evidence="2 3" key="1">
    <citation type="submission" date="2020-01" db="EMBL/GenBank/DDBJ databases">
        <title>Identification and distribution of gene clusters putatively required for synthesis of sphingolipid metabolism inhibitors in phylogenetically diverse species of the filamentous fungus Fusarium.</title>
        <authorList>
            <person name="Kim H.-S."/>
            <person name="Busman M."/>
            <person name="Brown D.W."/>
            <person name="Divon H."/>
            <person name="Uhlig S."/>
            <person name="Proctor R.H."/>
        </authorList>
    </citation>
    <scope>NUCLEOTIDE SEQUENCE [LARGE SCALE GENOMIC DNA]</scope>
    <source>
        <strain evidence="2 3">NRRL 20459</strain>
    </source>
</reference>
<feature type="compositionally biased region" description="Polar residues" evidence="1">
    <location>
        <begin position="164"/>
        <end position="180"/>
    </location>
</feature>